<evidence type="ECO:0000256" key="1">
    <source>
        <dbReference type="SAM" id="MobiDB-lite"/>
    </source>
</evidence>
<feature type="compositionally biased region" description="Basic and acidic residues" evidence="1">
    <location>
        <begin position="49"/>
        <end position="62"/>
    </location>
</feature>
<accession>A0AAE1EGK5</accession>
<feature type="region of interest" description="Disordered" evidence="1">
    <location>
        <begin position="48"/>
        <end position="68"/>
    </location>
</feature>
<sequence>MARNYEENKEKKTHLNQPPQGLPYYTVMLLYNRLHCREGHSSVVNALTSRREPQTSVRDTHLKHSLVV</sequence>
<proteinExistence type="predicted"/>
<keyword evidence="3" id="KW-1185">Reference proteome</keyword>
<dbReference type="Proteomes" id="UP001286313">
    <property type="component" value="Unassembled WGS sequence"/>
</dbReference>
<dbReference type="AlphaFoldDB" id="A0AAE1EGK5"/>
<reference evidence="2" key="1">
    <citation type="submission" date="2023-10" db="EMBL/GenBank/DDBJ databases">
        <title>Genome assemblies of two species of porcelain crab, Petrolisthes cinctipes and Petrolisthes manimaculis (Anomura: Porcellanidae).</title>
        <authorList>
            <person name="Angst P."/>
        </authorList>
    </citation>
    <scope>NUCLEOTIDE SEQUENCE</scope>
    <source>
        <strain evidence="2">PB745_01</strain>
        <tissue evidence="2">Gill</tissue>
    </source>
</reference>
<organism evidence="2 3">
    <name type="scientific">Petrolisthes cinctipes</name>
    <name type="common">Flat porcelain crab</name>
    <dbReference type="NCBI Taxonomy" id="88211"/>
    <lineage>
        <taxon>Eukaryota</taxon>
        <taxon>Metazoa</taxon>
        <taxon>Ecdysozoa</taxon>
        <taxon>Arthropoda</taxon>
        <taxon>Crustacea</taxon>
        <taxon>Multicrustacea</taxon>
        <taxon>Malacostraca</taxon>
        <taxon>Eumalacostraca</taxon>
        <taxon>Eucarida</taxon>
        <taxon>Decapoda</taxon>
        <taxon>Pleocyemata</taxon>
        <taxon>Anomura</taxon>
        <taxon>Galatheoidea</taxon>
        <taxon>Porcellanidae</taxon>
        <taxon>Petrolisthes</taxon>
    </lineage>
</organism>
<gene>
    <name evidence="2" type="ORF">Pcinc_041787</name>
</gene>
<protein>
    <submittedName>
        <fullName evidence="2">Uncharacterized protein</fullName>
    </submittedName>
</protein>
<comment type="caution">
    <text evidence="2">The sequence shown here is derived from an EMBL/GenBank/DDBJ whole genome shotgun (WGS) entry which is preliminary data.</text>
</comment>
<dbReference type="EMBL" id="JAWQEG010007832">
    <property type="protein sequence ID" value="KAK3851579.1"/>
    <property type="molecule type" value="Genomic_DNA"/>
</dbReference>
<name>A0AAE1EGK5_PETCI</name>
<evidence type="ECO:0000313" key="2">
    <source>
        <dbReference type="EMBL" id="KAK3851579.1"/>
    </source>
</evidence>
<evidence type="ECO:0000313" key="3">
    <source>
        <dbReference type="Proteomes" id="UP001286313"/>
    </source>
</evidence>